<protein>
    <submittedName>
        <fullName evidence="1">Uncharacterized protein</fullName>
    </submittedName>
</protein>
<sequence length="188" mass="20455">MDAATLRVTITDPIDGVIHDVTHALIETVSVHDAWSYCFGEISSSPDLILRDLPIWSGATLAIQISAPGGTASVGEILIGQDHPIGRTLVDTTIGLQDYSIKERDDFGGAVVVERGFTRTVDFRFVFPTEDARRIQSIMSRIRASVAVFYAGVGTDRFATSVPGFYRDFAVPLSTHYSFGSLEVESLL</sequence>
<proteinExistence type="predicted"/>
<dbReference type="Proteomes" id="UP001320702">
    <property type="component" value="Unassembled WGS sequence"/>
</dbReference>
<comment type="caution">
    <text evidence="1">The sequence shown here is derived from an EMBL/GenBank/DDBJ whole genome shotgun (WGS) entry which is preliminary data.</text>
</comment>
<organism evidence="1 2">
    <name type="scientific">Paracoccus maritimus</name>
    <dbReference type="NCBI Taxonomy" id="2933292"/>
    <lineage>
        <taxon>Bacteria</taxon>
        <taxon>Pseudomonadati</taxon>
        <taxon>Pseudomonadota</taxon>
        <taxon>Alphaproteobacteria</taxon>
        <taxon>Rhodobacterales</taxon>
        <taxon>Paracoccaceae</taxon>
        <taxon>Paracoccus</taxon>
    </lineage>
</organism>
<gene>
    <name evidence="1" type="ORF">MU516_15495</name>
</gene>
<evidence type="ECO:0000313" key="1">
    <source>
        <dbReference type="EMBL" id="MCT4334269.1"/>
    </source>
</evidence>
<accession>A0ABT2KCK2</accession>
<name>A0ABT2KCK2_9RHOB</name>
<keyword evidence="2" id="KW-1185">Reference proteome</keyword>
<reference evidence="1 2" key="1">
    <citation type="submission" date="2022-04" db="EMBL/GenBank/DDBJ databases">
        <title>Paracoccus sp. YLB-12 draft genome sequence.</title>
        <authorList>
            <person name="Yu L."/>
        </authorList>
    </citation>
    <scope>NUCLEOTIDE SEQUENCE [LARGE SCALE GENOMIC DNA]</scope>
    <source>
        <strain evidence="1 2">YLB-12</strain>
    </source>
</reference>
<dbReference type="EMBL" id="JANAVZ010000009">
    <property type="protein sequence ID" value="MCT4334269.1"/>
    <property type="molecule type" value="Genomic_DNA"/>
</dbReference>
<evidence type="ECO:0000313" key="2">
    <source>
        <dbReference type="Proteomes" id="UP001320702"/>
    </source>
</evidence>